<evidence type="ECO:0000313" key="3">
    <source>
        <dbReference type="Proteomes" id="UP000824120"/>
    </source>
</evidence>
<dbReference type="Proteomes" id="UP000824120">
    <property type="component" value="Chromosome 9"/>
</dbReference>
<evidence type="ECO:0000256" key="1">
    <source>
        <dbReference type="SAM" id="Phobius"/>
    </source>
</evidence>
<dbReference type="EMBL" id="JACXVP010000009">
    <property type="protein sequence ID" value="KAG5585529.1"/>
    <property type="molecule type" value="Genomic_DNA"/>
</dbReference>
<name>A0A9J5XAZ4_SOLCO</name>
<comment type="caution">
    <text evidence="2">The sequence shown here is derived from an EMBL/GenBank/DDBJ whole genome shotgun (WGS) entry which is preliminary data.</text>
</comment>
<keyword evidence="1" id="KW-0472">Membrane</keyword>
<dbReference type="AlphaFoldDB" id="A0A9J5XAZ4"/>
<keyword evidence="1" id="KW-1133">Transmembrane helix</keyword>
<gene>
    <name evidence="2" type="ORF">H5410_045963</name>
</gene>
<feature type="non-terminal residue" evidence="2">
    <location>
        <position position="130"/>
    </location>
</feature>
<accession>A0A9J5XAZ4</accession>
<keyword evidence="1" id="KW-0812">Transmembrane</keyword>
<protein>
    <submittedName>
        <fullName evidence="2">Uncharacterized protein</fullName>
    </submittedName>
</protein>
<sequence>SKQAKNEELIKPKSKFLELKPFECSSFSKPSPNLELKIFKNYAVADHSASLVEIIDQLVDMPFGRFHHHLTLTFIIIVFWIIGRHNIASQNWSYTGTKSKDKIFWPLAKWVRQFSDLYFFVLSAIFVPFC</sequence>
<reference evidence="2 3" key="1">
    <citation type="submission" date="2020-09" db="EMBL/GenBank/DDBJ databases">
        <title>De no assembly of potato wild relative species, Solanum commersonii.</title>
        <authorList>
            <person name="Cho K."/>
        </authorList>
    </citation>
    <scope>NUCLEOTIDE SEQUENCE [LARGE SCALE GENOMIC DNA]</scope>
    <source>
        <strain evidence="2">LZ3.2</strain>
        <tissue evidence="2">Leaf</tissue>
    </source>
</reference>
<organism evidence="2 3">
    <name type="scientific">Solanum commersonii</name>
    <name type="common">Commerson's wild potato</name>
    <name type="synonym">Commerson's nightshade</name>
    <dbReference type="NCBI Taxonomy" id="4109"/>
    <lineage>
        <taxon>Eukaryota</taxon>
        <taxon>Viridiplantae</taxon>
        <taxon>Streptophyta</taxon>
        <taxon>Embryophyta</taxon>
        <taxon>Tracheophyta</taxon>
        <taxon>Spermatophyta</taxon>
        <taxon>Magnoliopsida</taxon>
        <taxon>eudicotyledons</taxon>
        <taxon>Gunneridae</taxon>
        <taxon>Pentapetalae</taxon>
        <taxon>asterids</taxon>
        <taxon>lamiids</taxon>
        <taxon>Solanales</taxon>
        <taxon>Solanaceae</taxon>
        <taxon>Solanoideae</taxon>
        <taxon>Solaneae</taxon>
        <taxon>Solanum</taxon>
    </lineage>
</organism>
<proteinExistence type="predicted"/>
<feature type="transmembrane region" description="Helical" evidence="1">
    <location>
        <begin position="66"/>
        <end position="83"/>
    </location>
</feature>
<keyword evidence="3" id="KW-1185">Reference proteome</keyword>
<evidence type="ECO:0000313" key="2">
    <source>
        <dbReference type="EMBL" id="KAG5585529.1"/>
    </source>
</evidence>